<dbReference type="InterPro" id="IPR023201">
    <property type="entry name" value="SecY_dom_sf"/>
</dbReference>
<evidence type="ECO:0000256" key="2">
    <source>
        <dbReference type="ARBA" id="ARBA00005751"/>
    </source>
</evidence>
<reference evidence="14" key="1">
    <citation type="journal article" date="2020" name="mSystems">
        <title>Genome- and Community-Level Interaction Insights into Carbon Utilization and Element Cycling Functions of Hydrothermarchaeota in Hydrothermal Sediment.</title>
        <authorList>
            <person name="Zhou Z."/>
            <person name="Liu Y."/>
            <person name="Xu W."/>
            <person name="Pan J."/>
            <person name="Luo Z.H."/>
            <person name="Li M."/>
        </authorList>
    </citation>
    <scope>NUCLEOTIDE SEQUENCE [LARGE SCALE GENOMIC DNA]</scope>
    <source>
        <strain evidence="14">HyVt-102</strain>
    </source>
</reference>
<comment type="function">
    <text evidence="10">The central subunit of the protein translocation channel SecYEG. Consists of two halves formed by TMs 1-5 and 6-10. These two domains form a lateral gate at the front which open onto the bilayer between TMs 2 and 7, and are clamped together by SecE at the back. The channel is closed by both a pore ring composed of hydrophobic SecY resides and a short helix (helix 2A) on the extracellular side of the membrane which forms a plug. The plug probably moves laterally to allow the channel to open. The ring and the pore may move independently.</text>
</comment>
<accession>A0A7C0ZE52</accession>
<keyword evidence="7 11" id="KW-0811">Translocation</keyword>
<keyword evidence="4 11" id="KW-0812">Transmembrane</keyword>
<evidence type="ECO:0000256" key="4">
    <source>
        <dbReference type="ARBA" id="ARBA00022692"/>
    </source>
</evidence>
<dbReference type="NCBIfam" id="TIGR00967">
    <property type="entry name" value="3a0501s007"/>
    <property type="match status" value="1"/>
</dbReference>
<evidence type="ECO:0000256" key="9">
    <source>
        <dbReference type="ARBA" id="ARBA00039733"/>
    </source>
</evidence>
<feature type="non-terminal residue" evidence="14">
    <location>
        <position position="407"/>
    </location>
</feature>
<evidence type="ECO:0000256" key="5">
    <source>
        <dbReference type="ARBA" id="ARBA00022927"/>
    </source>
</evidence>
<evidence type="ECO:0000256" key="12">
    <source>
        <dbReference type="RuleBase" id="RU004349"/>
    </source>
</evidence>
<protein>
    <recommendedName>
        <fullName evidence="9 10">Protein translocase subunit SecY</fullName>
    </recommendedName>
</protein>
<dbReference type="PROSITE" id="PS00756">
    <property type="entry name" value="SECY_2"/>
    <property type="match status" value="1"/>
</dbReference>
<sequence>MMKAFGDVWRIPDLRKKILFTLGMFIVYRFGSHIPVPGVDTSALAAAFQAMRGSVLGLYDIFVGGNLRRATIFALGIMPYISASIILQILGATIPYYQRLMKEGEEGRRKINQHTRYLTVLIAFIQATGISIFLESLNAGGTPVVAAPGFFFRFSTIVTLTAGTIFVMWLGELITEKGIGNGISLIIMIGILARFPNQMLSYARELFSGARSWTFTFVFAVFAVLIVAAVVLVTQSQRRIPVQYAKRVIGRRVYGGQSTHLPLNVNAAGVIPIIFAQSALMLLPTFASFFKNQMWAQSIVTFFSPGGWVYNTLYVILIVAFAYIYTSIVINPQELADNMKKYGGFIPGIRPGKPTADYIDKVMTRITLPGSLFFAFIAVLPTILINKYHLPFYFGGTSLLIVVDVAL</sequence>
<comment type="similarity">
    <text evidence="2 12">Belongs to the SecY/SEC61-alpha family.</text>
</comment>
<evidence type="ECO:0000256" key="7">
    <source>
        <dbReference type="ARBA" id="ARBA00023010"/>
    </source>
</evidence>
<keyword evidence="3 11" id="KW-0813">Transport</keyword>
<dbReference type="HAMAP" id="MF_01465">
    <property type="entry name" value="SecY"/>
    <property type="match status" value="1"/>
</dbReference>
<dbReference type="InterPro" id="IPR030659">
    <property type="entry name" value="SecY_CS"/>
</dbReference>
<keyword evidence="5 11" id="KW-0653">Protein transport</keyword>
<dbReference type="PANTHER" id="PTHR10906">
    <property type="entry name" value="SECY/SEC61-ALPHA FAMILY MEMBER"/>
    <property type="match status" value="1"/>
</dbReference>
<feature type="transmembrane region" description="Helical" evidence="13">
    <location>
        <begin position="178"/>
        <end position="195"/>
    </location>
</feature>
<feature type="transmembrane region" description="Helical" evidence="13">
    <location>
        <begin position="261"/>
        <end position="287"/>
    </location>
</feature>
<proteinExistence type="inferred from homology"/>
<dbReference type="InterPro" id="IPR026593">
    <property type="entry name" value="SecY"/>
</dbReference>
<evidence type="ECO:0000313" key="14">
    <source>
        <dbReference type="EMBL" id="HDI82382.1"/>
    </source>
</evidence>
<evidence type="ECO:0000256" key="6">
    <source>
        <dbReference type="ARBA" id="ARBA00022989"/>
    </source>
</evidence>
<evidence type="ECO:0000256" key="8">
    <source>
        <dbReference type="ARBA" id="ARBA00023136"/>
    </source>
</evidence>
<organism evidence="14">
    <name type="scientific">candidate division WOR-3 bacterium</name>
    <dbReference type="NCBI Taxonomy" id="2052148"/>
    <lineage>
        <taxon>Bacteria</taxon>
        <taxon>Bacteria division WOR-3</taxon>
    </lineage>
</organism>
<feature type="transmembrane region" description="Helical" evidence="13">
    <location>
        <begin position="307"/>
        <end position="330"/>
    </location>
</feature>
<dbReference type="GO" id="GO:0015031">
    <property type="term" value="P:protein transport"/>
    <property type="evidence" value="ECO:0007669"/>
    <property type="project" value="UniProtKB-KW"/>
</dbReference>
<dbReference type="Proteomes" id="UP000885847">
    <property type="component" value="Unassembled WGS sequence"/>
</dbReference>
<dbReference type="Pfam" id="PF00344">
    <property type="entry name" value="SecY"/>
    <property type="match status" value="1"/>
</dbReference>
<evidence type="ECO:0000256" key="11">
    <source>
        <dbReference type="RuleBase" id="RU003484"/>
    </source>
</evidence>
<feature type="transmembrane region" description="Helical" evidence="13">
    <location>
        <begin position="117"/>
        <end position="138"/>
    </location>
</feature>
<comment type="subcellular location">
    <subcellularLocation>
        <location evidence="1 11">Membrane</location>
        <topology evidence="1 11">Multi-pass membrane protein</topology>
    </subcellularLocation>
</comment>
<dbReference type="FunFam" id="1.10.3370.10:FF:000001">
    <property type="entry name" value="Preprotein translocase subunit SecY"/>
    <property type="match status" value="1"/>
</dbReference>
<evidence type="ECO:0000256" key="13">
    <source>
        <dbReference type="SAM" id="Phobius"/>
    </source>
</evidence>
<evidence type="ECO:0000256" key="3">
    <source>
        <dbReference type="ARBA" id="ARBA00022448"/>
    </source>
</evidence>
<dbReference type="PROSITE" id="PS00755">
    <property type="entry name" value="SECY_1"/>
    <property type="match status" value="1"/>
</dbReference>
<dbReference type="GO" id="GO:0016020">
    <property type="term" value="C:membrane"/>
    <property type="evidence" value="ECO:0007669"/>
    <property type="project" value="UniProtKB-SubCell"/>
</dbReference>
<feature type="transmembrane region" description="Helical" evidence="13">
    <location>
        <begin position="215"/>
        <end position="234"/>
    </location>
</feature>
<dbReference type="PIRSF" id="PIRSF004557">
    <property type="entry name" value="SecY"/>
    <property type="match status" value="1"/>
</dbReference>
<dbReference type="EMBL" id="DQWE01000054">
    <property type="protein sequence ID" value="HDI82382.1"/>
    <property type="molecule type" value="Genomic_DNA"/>
</dbReference>
<keyword evidence="6 13" id="KW-1133">Transmembrane helix</keyword>
<evidence type="ECO:0000256" key="1">
    <source>
        <dbReference type="ARBA" id="ARBA00004141"/>
    </source>
</evidence>
<dbReference type="PRINTS" id="PR00303">
    <property type="entry name" value="SECYTRNLCASE"/>
</dbReference>
<evidence type="ECO:0000256" key="10">
    <source>
        <dbReference type="RuleBase" id="RU000537"/>
    </source>
</evidence>
<name>A0A7C0ZE52_UNCW3</name>
<dbReference type="AlphaFoldDB" id="A0A7C0ZE52"/>
<feature type="transmembrane region" description="Helical" evidence="13">
    <location>
        <begin position="69"/>
        <end position="97"/>
    </location>
</feature>
<dbReference type="Gene3D" id="1.10.3370.10">
    <property type="entry name" value="SecY subunit domain"/>
    <property type="match status" value="1"/>
</dbReference>
<gene>
    <name evidence="14" type="primary">secY</name>
    <name evidence="14" type="ORF">ENF18_01150</name>
</gene>
<feature type="transmembrane region" description="Helical" evidence="13">
    <location>
        <begin position="366"/>
        <end position="384"/>
    </location>
</feature>
<dbReference type="SUPFAM" id="SSF103491">
    <property type="entry name" value="Preprotein translocase SecY subunit"/>
    <property type="match status" value="1"/>
</dbReference>
<keyword evidence="8 13" id="KW-0472">Membrane</keyword>
<comment type="caution">
    <text evidence="14">The sequence shown here is derived from an EMBL/GenBank/DDBJ whole genome shotgun (WGS) entry which is preliminary data.</text>
</comment>
<dbReference type="InterPro" id="IPR002208">
    <property type="entry name" value="SecY/SEC61-alpha"/>
</dbReference>
<feature type="transmembrane region" description="Helical" evidence="13">
    <location>
        <begin position="150"/>
        <end position="171"/>
    </location>
</feature>